<evidence type="ECO:0000256" key="10">
    <source>
        <dbReference type="RuleBase" id="RU363047"/>
    </source>
</evidence>
<evidence type="ECO:0000256" key="6">
    <source>
        <dbReference type="ARBA" id="ARBA00022989"/>
    </source>
</evidence>
<dbReference type="EMBL" id="CATNWA010004727">
    <property type="protein sequence ID" value="CAI9548565.1"/>
    <property type="molecule type" value="Genomic_DNA"/>
</dbReference>
<keyword evidence="4 9" id="KW-0812">Transmembrane</keyword>
<evidence type="ECO:0000256" key="5">
    <source>
        <dbReference type="ARBA" id="ARBA00022725"/>
    </source>
</evidence>
<feature type="transmembrane region" description="Helical" evidence="10">
    <location>
        <begin position="230"/>
        <end position="253"/>
    </location>
</feature>
<evidence type="ECO:0000256" key="7">
    <source>
        <dbReference type="ARBA" id="ARBA00023136"/>
    </source>
</evidence>
<comment type="caution">
    <text evidence="12">The sequence shown here is derived from an EMBL/GenBank/DDBJ whole genome shotgun (WGS) entry which is preliminary data.</text>
</comment>
<comment type="similarity">
    <text evidence="9">Belongs to the G-protein coupled receptor 1 family.</text>
</comment>
<evidence type="ECO:0000313" key="12">
    <source>
        <dbReference type="EMBL" id="CAI9548565.1"/>
    </source>
</evidence>
<sequence>MKPDFTFVGFSSAQNIKFLLFSIFLIIYIVTVTVNSLIILIVKMTPTLHTPMYMFIASLSLLEICYVTVTIPNMLSIFIVKCKRISFAGCMTQLYVFFTLGSSECVLLTVMACDRYLAICNPLRYSSLMTTRACLYLVTISFLCGLCAAVFTMAFMAVIPYCGSNQINHFFCDYPAILPLACADSATKEKLFYTVPWYLVMTCFFVIVASYISIVSTIKHSKEGYQRKAFSTCVSHLTVVIIFYGSVIFIYFRPKGTYDLNRDKVVSMVYSMVTPLINPMIYSLRNKEFQKAFVNLLLRKIF</sequence>
<comment type="subcellular location">
    <subcellularLocation>
        <location evidence="1 10">Cell membrane</location>
        <topology evidence="1 10">Multi-pass membrane protein</topology>
    </subcellularLocation>
</comment>
<gene>
    <name evidence="12" type="ORF">SPARVUS_LOCUS3164304</name>
</gene>
<feature type="transmembrane region" description="Helical" evidence="10">
    <location>
        <begin position="20"/>
        <end position="42"/>
    </location>
</feature>
<evidence type="ECO:0000256" key="3">
    <source>
        <dbReference type="ARBA" id="ARBA00022606"/>
    </source>
</evidence>
<dbReference type="Pfam" id="PF13853">
    <property type="entry name" value="7tm_4"/>
    <property type="match status" value="1"/>
</dbReference>
<evidence type="ECO:0000256" key="9">
    <source>
        <dbReference type="RuleBase" id="RU000688"/>
    </source>
</evidence>
<evidence type="ECO:0000256" key="1">
    <source>
        <dbReference type="ARBA" id="ARBA00004651"/>
    </source>
</evidence>
<feature type="transmembrane region" description="Helical" evidence="10">
    <location>
        <begin position="92"/>
        <end position="113"/>
    </location>
</feature>
<dbReference type="SUPFAM" id="SSF81321">
    <property type="entry name" value="Family A G protein-coupled receptor-like"/>
    <property type="match status" value="1"/>
</dbReference>
<feature type="transmembrane region" description="Helical" evidence="10">
    <location>
        <begin position="54"/>
        <end position="80"/>
    </location>
</feature>
<keyword evidence="8 9" id="KW-0807">Transducer</keyword>
<dbReference type="InterPro" id="IPR000725">
    <property type="entry name" value="Olfact_rcpt"/>
</dbReference>
<dbReference type="PANTHER" id="PTHR26453">
    <property type="entry name" value="OLFACTORY RECEPTOR"/>
    <property type="match status" value="1"/>
</dbReference>
<evidence type="ECO:0000259" key="11">
    <source>
        <dbReference type="PROSITE" id="PS50262"/>
    </source>
</evidence>
<accession>A0ABN9BM34</accession>
<organism evidence="12 13">
    <name type="scientific">Staurois parvus</name>
    <dbReference type="NCBI Taxonomy" id="386267"/>
    <lineage>
        <taxon>Eukaryota</taxon>
        <taxon>Metazoa</taxon>
        <taxon>Chordata</taxon>
        <taxon>Craniata</taxon>
        <taxon>Vertebrata</taxon>
        <taxon>Euteleostomi</taxon>
        <taxon>Amphibia</taxon>
        <taxon>Batrachia</taxon>
        <taxon>Anura</taxon>
        <taxon>Neobatrachia</taxon>
        <taxon>Ranoidea</taxon>
        <taxon>Ranidae</taxon>
        <taxon>Staurois</taxon>
    </lineage>
</organism>
<feature type="domain" description="G-protein coupled receptors family 1 profile" evidence="11">
    <location>
        <begin position="34"/>
        <end position="282"/>
    </location>
</feature>
<reference evidence="12" key="1">
    <citation type="submission" date="2023-05" db="EMBL/GenBank/DDBJ databases">
        <authorList>
            <person name="Stuckert A."/>
        </authorList>
    </citation>
    <scope>NUCLEOTIDE SEQUENCE</scope>
</reference>
<evidence type="ECO:0000256" key="2">
    <source>
        <dbReference type="ARBA" id="ARBA00022475"/>
    </source>
</evidence>
<dbReference type="Proteomes" id="UP001162483">
    <property type="component" value="Unassembled WGS sequence"/>
</dbReference>
<protein>
    <recommendedName>
        <fullName evidence="10">Olfactory receptor</fullName>
    </recommendedName>
</protein>
<keyword evidence="6 10" id="KW-1133">Transmembrane helix</keyword>
<dbReference type="InterPro" id="IPR017452">
    <property type="entry name" value="GPCR_Rhodpsn_7TM"/>
</dbReference>
<keyword evidence="5 10" id="KW-0552">Olfaction</keyword>
<evidence type="ECO:0000256" key="4">
    <source>
        <dbReference type="ARBA" id="ARBA00022692"/>
    </source>
</evidence>
<proteinExistence type="inferred from homology"/>
<keyword evidence="7 10" id="KW-0472">Membrane</keyword>
<evidence type="ECO:0000313" key="13">
    <source>
        <dbReference type="Proteomes" id="UP001162483"/>
    </source>
</evidence>
<dbReference type="PRINTS" id="PR00237">
    <property type="entry name" value="GPCRRHODOPSN"/>
</dbReference>
<feature type="transmembrane region" description="Helical" evidence="10">
    <location>
        <begin position="265"/>
        <end position="284"/>
    </location>
</feature>
<keyword evidence="9" id="KW-0675">Receptor</keyword>
<dbReference type="Gene3D" id="1.20.1070.10">
    <property type="entry name" value="Rhodopsin 7-helix transmembrane proteins"/>
    <property type="match status" value="1"/>
</dbReference>
<feature type="transmembrane region" description="Helical" evidence="10">
    <location>
        <begin position="134"/>
        <end position="159"/>
    </location>
</feature>
<keyword evidence="2 10" id="KW-1003">Cell membrane</keyword>
<keyword evidence="13" id="KW-1185">Reference proteome</keyword>
<keyword evidence="9" id="KW-0297">G-protein coupled receptor</keyword>
<name>A0ABN9BM34_9NEOB</name>
<dbReference type="PROSITE" id="PS00237">
    <property type="entry name" value="G_PROTEIN_RECEP_F1_1"/>
    <property type="match status" value="1"/>
</dbReference>
<evidence type="ECO:0000256" key="8">
    <source>
        <dbReference type="ARBA" id="ARBA00023224"/>
    </source>
</evidence>
<dbReference type="InterPro" id="IPR000276">
    <property type="entry name" value="GPCR_Rhodpsn"/>
</dbReference>
<dbReference type="PRINTS" id="PR00245">
    <property type="entry name" value="OLFACTORYR"/>
</dbReference>
<dbReference type="PROSITE" id="PS50262">
    <property type="entry name" value="G_PROTEIN_RECEP_F1_2"/>
    <property type="match status" value="1"/>
</dbReference>
<dbReference type="CDD" id="cd13954">
    <property type="entry name" value="7tmA_OR"/>
    <property type="match status" value="1"/>
</dbReference>
<keyword evidence="3 10" id="KW-0716">Sensory transduction</keyword>
<feature type="transmembrane region" description="Helical" evidence="10">
    <location>
        <begin position="197"/>
        <end position="218"/>
    </location>
</feature>